<dbReference type="EMBL" id="CAXITT010000081">
    <property type="protein sequence ID" value="CAL1531082.1"/>
    <property type="molecule type" value="Genomic_DNA"/>
</dbReference>
<protein>
    <recommendedName>
        <fullName evidence="1">Amidase domain-containing protein</fullName>
    </recommendedName>
</protein>
<dbReference type="Proteomes" id="UP001497497">
    <property type="component" value="Unassembled WGS sequence"/>
</dbReference>
<reference evidence="2 3" key="1">
    <citation type="submission" date="2024-04" db="EMBL/GenBank/DDBJ databases">
        <authorList>
            <consortium name="Genoscope - CEA"/>
            <person name="William W."/>
        </authorList>
    </citation>
    <scope>NUCLEOTIDE SEQUENCE [LARGE SCALE GENOMIC DNA]</scope>
</reference>
<dbReference type="InterPro" id="IPR036928">
    <property type="entry name" value="AS_sf"/>
</dbReference>
<dbReference type="InterPro" id="IPR052096">
    <property type="entry name" value="Endocannabinoid_amidase"/>
</dbReference>
<name>A0AAV2HB38_LYMST</name>
<accession>A0AAV2HB38</accession>
<dbReference type="PANTHER" id="PTHR45847:SF6">
    <property type="entry name" value="FATTY ACID AMIDE HYDROLASE"/>
    <property type="match status" value="1"/>
</dbReference>
<dbReference type="GO" id="GO:0017064">
    <property type="term" value="F:fatty acid amide hydrolase activity"/>
    <property type="evidence" value="ECO:0007669"/>
    <property type="project" value="TreeGrafter"/>
</dbReference>
<evidence type="ECO:0000313" key="3">
    <source>
        <dbReference type="Proteomes" id="UP001497497"/>
    </source>
</evidence>
<feature type="non-terminal residue" evidence="2">
    <location>
        <position position="392"/>
    </location>
</feature>
<keyword evidence="3" id="KW-1185">Reference proteome</keyword>
<sequence length="392" mass="43072">MIPPYTMKEVVTFVYGHPRTAPVLLSLLGCFAVQKLIYTLWKKKSVRNKRSLRRAKAEKRRTIIEGRLAKVSPPSEEILNKSASELVEALHSGDLSAVEVLYAYQRRALSLTKEINCITEFIPEAEAQAKRLDECPTKTGLLHGMPISLKENIAVSGYDTTAGMEINIDKNATDDCVAVKVLKLHGAIPFARTNIPQTMLSYCCENPIYGETLNPQDKTRCPGGSSGGEGAIIGGGGSMMGIGTDIGGSARIPAEFCGIFSLKTTRGRISSKNYYTPVRGNLAIQGSIGPLARNFDALLLLSQALMSPEMYELDRSLPPLLFDKQKYEKKGPLRIGFYTFDGTFECLPPVVRAVHEAKKALELMGHEVVPFDFPKILGSGFKNADFFVRIMM</sequence>
<evidence type="ECO:0000313" key="2">
    <source>
        <dbReference type="EMBL" id="CAL1531082.1"/>
    </source>
</evidence>
<dbReference type="GO" id="GO:0004040">
    <property type="term" value="F:amidase activity"/>
    <property type="evidence" value="ECO:0007669"/>
    <property type="project" value="TreeGrafter"/>
</dbReference>
<feature type="domain" description="Amidase" evidence="1">
    <location>
        <begin position="99"/>
        <end position="376"/>
    </location>
</feature>
<evidence type="ECO:0000259" key="1">
    <source>
        <dbReference type="Pfam" id="PF01425"/>
    </source>
</evidence>
<dbReference type="SUPFAM" id="SSF75304">
    <property type="entry name" value="Amidase signature (AS) enzymes"/>
    <property type="match status" value="1"/>
</dbReference>
<dbReference type="AlphaFoldDB" id="A0AAV2HB38"/>
<proteinExistence type="predicted"/>
<dbReference type="Pfam" id="PF01425">
    <property type="entry name" value="Amidase"/>
    <property type="match status" value="1"/>
</dbReference>
<organism evidence="2 3">
    <name type="scientific">Lymnaea stagnalis</name>
    <name type="common">Great pond snail</name>
    <name type="synonym">Helix stagnalis</name>
    <dbReference type="NCBI Taxonomy" id="6523"/>
    <lineage>
        <taxon>Eukaryota</taxon>
        <taxon>Metazoa</taxon>
        <taxon>Spiralia</taxon>
        <taxon>Lophotrochozoa</taxon>
        <taxon>Mollusca</taxon>
        <taxon>Gastropoda</taxon>
        <taxon>Heterobranchia</taxon>
        <taxon>Euthyneura</taxon>
        <taxon>Panpulmonata</taxon>
        <taxon>Hygrophila</taxon>
        <taxon>Lymnaeoidea</taxon>
        <taxon>Lymnaeidae</taxon>
        <taxon>Lymnaea</taxon>
    </lineage>
</organism>
<gene>
    <name evidence="2" type="ORF">GSLYS_00005204001</name>
</gene>
<comment type="caution">
    <text evidence="2">The sequence shown here is derived from an EMBL/GenBank/DDBJ whole genome shotgun (WGS) entry which is preliminary data.</text>
</comment>
<dbReference type="Gene3D" id="3.90.1300.10">
    <property type="entry name" value="Amidase signature (AS) domain"/>
    <property type="match status" value="1"/>
</dbReference>
<dbReference type="PANTHER" id="PTHR45847">
    <property type="entry name" value="FATTY ACID AMIDE HYDROLASE"/>
    <property type="match status" value="1"/>
</dbReference>
<dbReference type="GO" id="GO:0009062">
    <property type="term" value="P:fatty acid catabolic process"/>
    <property type="evidence" value="ECO:0007669"/>
    <property type="project" value="TreeGrafter"/>
</dbReference>
<dbReference type="InterPro" id="IPR023631">
    <property type="entry name" value="Amidase_dom"/>
</dbReference>